<protein>
    <submittedName>
        <fullName evidence="2">IS30 family transposase</fullName>
    </submittedName>
</protein>
<evidence type="ECO:0000313" key="3">
    <source>
        <dbReference type="Proteomes" id="UP001296993"/>
    </source>
</evidence>
<evidence type="ECO:0000313" key="2">
    <source>
        <dbReference type="EMBL" id="MBP2385856.1"/>
    </source>
</evidence>
<dbReference type="InterPro" id="IPR012337">
    <property type="entry name" value="RNaseH-like_sf"/>
</dbReference>
<dbReference type="PANTHER" id="PTHR10948:SF23">
    <property type="entry name" value="TRANSPOSASE INSI FOR INSERTION SEQUENCE ELEMENT IS30A-RELATED"/>
    <property type="match status" value="1"/>
</dbReference>
<dbReference type="InterPro" id="IPR036397">
    <property type="entry name" value="RNaseH_sf"/>
</dbReference>
<dbReference type="PANTHER" id="PTHR10948">
    <property type="entry name" value="TRANSPOSASE"/>
    <property type="match status" value="1"/>
</dbReference>
<dbReference type="InterPro" id="IPR051917">
    <property type="entry name" value="Transposase-Integrase"/>
</dbReference>
<dbReference type="EMBL" id="JAGIOF010000001">
    <property type="protein sequence ID" value="MBP2385856.1"/>
    <property type="molecule type" value="Genomic_DNA"/>
</dbReference>
<keyword evidence="3" id="KW-1185">Reference proteome</keyword>
<reference evidence="2 3" key="1">
    <citation type="submission" date="2021-03" db="EMBL/GenBank/DDBJ databases">
        <title>Sequencing the genomes of 1000 actinobacteria strains.</title>
        <authorList>
            <person name="Klenk H.-P."/>
        </authorList>
    </citation>
    <scope>NUCLEOTIDE SEQUENCE [LARGE SCALE GENOMIC DNA]</scope>
    <source>
        <strain evidence="2 3">DSM 15797</strain>
    </source>
</reference>
<dbReference type="SUPFAM" id="SSF53098">
    <property type="entry name" value="Ribonuclease H-like"/>
    <property type="match status" value="1"/>
</dbReference>
<proteinExistence type="predicted"/>
<name>A0ABS4XC46_9MICC</name>
<evidence type="ECO:0000259" key="1">
    <source>
        <dbReference type="PROSITE" id="PS50994"/>
    </source>
</evidence>
<feature type="domain" description="Integrase catalytic" evidence="1">
    <location>
        <begin position="1"/>
        <end position="104"/>
    </location>
</feature>
<sequence>MKTLNALPTHLRKSLTWDQGTELARHRQITPATKMDIYFCDPHSPWQCGTNENTNGQLRQYFPKGTDLSVPSPKRLLEVATELNGRPRKVLGGVTPAQAMERLLSEPGKPLGATTA</sequence>
<comment type="caution">
    <text evidence="2">The sequence shown here is derived from an EMBL/GenBank/DDBJ whole genome shotgun (WGS) entry which is preliminary data.</text>
</comment>
<gene>
    <name evidence="2" type="ORF">JOF47_001367</name>
</gene>
<dbReference type="NCBIfam" id="NF033563">
    <property type="entry name" value="transpos_IS30"/>
    <property type="match status" value="1"/>
</dbReference>
<dbReference type="Proteomes" id="UP001296993">
    <property type="component" value="Unassembled WGS sequence"/>
</dbReference>
<dbReference type="PROSITE" id="PS50994">
    <property type="entry name" value="INTEGRASE"/>
    <property type="match status" value="1"/>
</dbReference>
<dbReference type="InterPro" id="IPR001584">
    <property type="entry name" value="Integrase_cat-core"/>
</dbReference>
<accession>A0ABS4XC46</accession>
<dbReference type="Gene3D" id="3.30.420.10">
    <property type="entry name" value="Ribonuclease H-like superfamily/Ribonuclease H"/>
    <property type="match status" value="1"/>
</dbReference>
<organism evidence="2 3">
    <name type="scientific">Paeniglutamicibacter kerguelensis</name>
    <dbReference type="NCBI Taxonomy" id="254788"/>
    <lineage>
        <taxon>Bacteria</taxon>
        <taxon>Bacillati</taxon>
        <taxon>Actinomycetota</taxon>
        <taxon>Actinomycetes</taxon>
        <taxon>Micrococcales</taxon>
        <taxon>Micrococcaceae</taxon>
        <taxon>Paeniglutamicibacter</taxon>
    </lineage>
</organism>
<dbReference type="InterPro" id="IPR053392">
    <property type="entry name" value="Transposase_IS30-like"/>
</dbReference>